<dbReference type="EMBL" id="CAUYUJ010018488">
    <property type="protein sequence ID" value="CAK0883971.1"/>
    <property type="molecule type" value="Genomic_DNA"/>
</dbReference>
<comment type="caution">
    <text evidence="1">The sequence shown here is derived from an EMBL/GenBank/DDBJ whole genome shotgun (WGS) entry which is preliminary data.</text>
</comment>
<name>A0ABN9WFH7_9DINO</name>
<sequence>VCISYLTEDGLLQCASMRRWDLHETKHFWCTCERCGGEKDFSRGFRCPKCEEGAIFSRTPAPGAASSAALQPEELVNESCSSCKFKVTKKEAERLTKLERTLRVSIDKYAEQKRADEAVALKSFRATEEIIDASFFQHALADLMWEKLADYYAQHQRSSDHRRLLERRCAFHEAAYPGLSAAHAWCLEGFADALKKEPSATQAPPVVTDAVARGSWAKADRLRWQKAAKAEPEEAARLYTQAHDILRLMFGESHEYVTGGARGAGGAEELAQEKVRRGRGRGRRPGRWWRRCSARAATPKTNAQATLLFVHVFCALRPCSGTLSFPTSPSQ</sequence>
<dbReference type="Proteomes" id="UP001189429">
    <property type="component" value="Unassembled WGS sequence"/>
</dbReference>
<evidence type="ECO:0000313" key="1">
    <source>
        <dbReference type="EMBL" id="CAK0883971.1"/>
    </source>
</evidence>
<reference evidence="1" key="1">
    <citation type="submission" date="2023-10" db="EMBL/GenBank/DDBJ databases">
        <authorList>
            <person name="Chen Y."/>
            <person name="Shah S."/>
            <person name="Dougan E. K."/>
            <person name="Thang M."/>
            <person name="Chan C."/>
        </authorList>
    </citation>
    <scope>NUCLEOTIDE SEQUENCE [LARGE SCALE GENOMIC DNA]</scope>
</reference>
<evidence type="ECO:0008006" key="3">
    <source>
        <dbReference type="Google" id="ProtNLM"/>
    </source>
</evidence>
<keyword evidence="2" id="KW-1185">Reference proteome</keyword>
<organism evidence="1 2">
    <name type="scientific">Prorocentrum cordatum</name>
    <dbReference type="NCBI Taxonomy" id="2364126"/>
    <lineage>
        <taxon>Eukaryota</taxon>
        <taxon>Sar</taxon>
        <taxon>Alveolata</taxon>
        <taxon>Dinophyceae</taxon>
        <taxon>Prorocentrales</taxon>
        <taxon>Prorocentraceae</taxon>
        <taxon>Prorocentrum</taxon>
    </lineage>
</organism>
<protein>
    <recommendedName>
        <fullName evidence="3">KIF-binding protein</fullName>
    </recommendedName>
</protein>
<accession>A0ABN9WFH7</accession>
<evidence type="ECO:0000313" key="2">
    <source>
        <dbReference type="Proteomes" id="UP001189429"/>
    </source>
</evidence>
<gene>
    <name evidence="1" type="ORF">PCOR1329_LOCUS66034</name>
</gene>
<feature type="non-terminal residue" evidence="1">
    <location>
        <position position="1"/>
    </location>
</feature>
<proteinExistence type="predicted"/>
<dbReference type="InterPro" id="IPR011990">
    <property type="entry name" value="TPR-like_helical_dom_sf"/>
</dbReference>
<dbReference type="Gene3D" id="1.25.40.10">
    <property type="entry name" value="Tetratricopeptide repeat domain"/>
    <property type="match status" value="1"/>
</dbReference>